<dbReference type="Pfam" id="PF01900">
    <property type="entry name" value="RNase_P_Rpp14"/>
    <property type="match status" value="1"/>
</dbReference>
<comment type="similarity">
    <text evidence="2 5">Belongs to the eukaryotic/archaeal RNase P protein component 2 family.</text>
</comment>
<dbReference type="PANTHER" id="PTHR15441">
    <property type="entry name" value="RIBONUCLEASE P PROTEIN SUBUNIT P14"/>
    <property type="match status" value="1"/>
</dbReference>
<name>A0A565AKP2_9BRAS</name>
<dbReference type="InterPro" id="IPR038085">
    <property type="entry name" value="Rnp2-like_sf"/>
</dbReference>
<dbReference type="EMBL" id="CABITT030000001">
    <property type="protein sequence ID" value="VVA89976.1"/>
    <property type="molecule type" value="Genomic_DNA"/>
</dbReference>
<keyword evidence="3 5" id="KW-0819">tRNA processing</keyword>
<dbReference type="InterPro" id="IPR016819">
    <property type="entry name" value="RNase_P/MRP_POP5"/>
</dbReference>
<sequence>MVGFKNRFMLMEVFLDPDKDLLGGEKSPIILTPFNVAEAIKDSIRINFGECGLGSSLGSFDVKYVNEITKLCIVRSSREDHRQVWSAMTLVKSIGNYPVIFNLLDITGCVRTCKETALKCEKEKFEQCSKSLSEDEKRKHSNYLERIKNFKT</sequence>
<keyword evidence="7" id="KW-1185">Reference proteome</keyword>
<dbReference type="PIRSF" id="PIRSF023803">
    <property type="entry name" value="Ribonuclease_P_prd"/>
    <property type="match status" value="1"/>
</dbReference>
<evidence type="ECO:0000256" key="4">
    <source>
        <dbReference type="ARBA" id="ARBA00023242"/>
    </source>
</evidence>
<dbReference type="GO" id="GO:0030681">
    <property type="term" value="C:multimeric ribonuclease P complex"/>
    <property type="evidence" value="ECO:0007669"/>
    <property type="project" value="TreeGrafter"/>
</dbReference>
<evidence type="ECO:0000256" key="3">
    <source>
        <dbReference type="ARBA" id="ARBA00022694"/>
    </source>
</evidence>
<evidence type="ECO:0000313" key="7">
    <source>
        <dbReference type="Proteomes" id="UP000489600"/>
    </source>
</evidence>
<dbReference type="InterPro" id="IPR002759">
    <property type="entry name" value="Pop5/Rpp14/Rnp2-like"/>
</dbReference>
<evidence type="ECO:0000256" key="5">
    <source>
        <dbReference type="PIRNR" id="PIRNR023803"/>
    </source>
</evidence>
<dbReference type="FunFam" id="3.30.70.3250:FF:000003">
    <property type="entry name" value="Ribonuclease P/MRP protein subunit POP5"/>
    <property type="match status" value="1"/>
</dbReference>
<dbReference type="PANTHER" id="PTHR15441:SF2">
    <property type="entry name" value="RIBONUCLEASE P_MRP PROTEIN SUBUNIT POP5"/>
    <property type="match status" value="1"/>
</dbReference>
<protein>
    <recommendedName>
        <fullName evidence="5">Ribonuclease P/MRP protein subunit POP5</fullName>
    </recommendedName>
</protein>
<evidence type="ECO:0000256" key="1">
    <source>
        <dbReference type="ARBA" id="ARBA00004123"/>
    </source>
</evidence>
<comment type="subcellular location">
    <subcellularLocation>
        <location evidence="1">Nucleus</location>
    </subcellularLocation>
</comment>
<comment type="caution">
    <text evidence="6">The sequence shown here is derived from an EMBL/GenBank/DDBJ whole genome shotgun (WGS) entry which is preliminary data.</text>
</comment>
<dbReference type="OrthoDB" id="24745at2759"/>
<dbReference type="AlphaFoldDB" id="A0A565AKP2"/>
<dbReference type="GO" id="GO:0005730">
    <property type="term" value="C:nucleolus"/>
    <property type="evidence" value="ECO:0007669"/>
    <property type="project" value="TreeGrafter"/>
</dbReference>
<keyword evidence="4" id="KW-0539">Nucleus</keyword>
<evidence type="ECO:0000313" key="6">
    <source>
        <dbReference type="EMBL" id="VVA89976.1"/>
    </source>
</evidence>
<dbReference type="Gene3D" id="3.30.70.3250">
    <property type="entry name" value="Ribonuclease P, Pop5 subunit"/>
    <property type="match status" value="1"/>
</dbReference>
<comment type="function">
    <text evidence="5">Component of ribonuclease P, a protein complex that generates mature tRNA molecules by cleaving their 5'-ends.</text>
</comment>
<organism evidence="6 7">
    <name type="scientific">Arabis nemorensis</name>
    <dbReference type="NCBI Taxonomy" id="586526"/>
    <lineage>
        <taxon>Eukaryota</taxon>
        <taxon>Viridiplantae</taxon>
        <taxon>Streptophyta</taxon>
        <taxon>Embryophyta</taxon>
        <taxon>Tracheophyta</taxon>
        <taxon>Spermatophyta</taxon>
        <taxon>Magnoliopsida</taxon>
        <taxon>eudicotyledons</taxon>
        <taxon>Gunneridae</taxon>
        <taxon>Pentapetalae</taxon>
        <taxon>rosids</taxon>
        <taxon>malvids</taxon>
        <taxon>Brassicales</taxon>
        <taxon>Brassicaceae</taxon>
        <taxon>Arabideae</taxon>
        <taxon>Arabis</taxon>
    </lineage>
</organism>
<dbReference type="Proteomes" id="UP000489600">
    <property type="component" value="Unassembled WGS sequence"/>
</dbReference>
<accession>A0A565AKP2</accession>
<dbReference type="GO" id="GO:0000172">
    <property type="term" value="C:ribonuclease MRP complex"/>
    <property type="evidence" value="ECO:0007669"/>
    <property type="project" value="TreeGrafter"/>
</dbReference>
<dbReference type="GO" id="GO:0033204">
    <property type="term" value="F:ribonuclease P RNA binding"/>
    <property type="evidence" value="ECO:0007669"/>
    <property type="project" value="InterPro"/>
</dbReference>
<dbReference type="GO" id="GO:0001682">
    <property type="term" value="P:tRNA 5'-leader removal"/>
    <property type="evidence" value="ECO:0007669"/>
    <property type="project" value="InterPro"/>
</dbReference>
<reference evidence="6" key="1">
    <citation type="submission" date="2019-07" db="EMBL/GenBank/DDBJ databases">
        <authorList>
            <person name="Dittberner H."/>
        </authorList>
    </citation>
    <scope>NUCLEOTIDE SEQUENCE [LARGE SCALE GENOMIC DNA]</scope>
</reference>
<evidence type="ECO:0000256" key="2">
    <source>
        <dbReference type="ARBA" id="ARBA00010800"/>
    </source>
</evidence>
<proteinExistence type="inferred from homology"/>
<gene>
    <name evidence="6" type="ORF">ANE_LOCUS421</name>
</gene>
<dbReference type="SUPFAM" id="SSF160350">
    <property type="entry name" value="Rnp2-like"/>
    <property type="match status" value="1"/>
</dbReference>